<feature type="compositionally biased region" description="Basic and acidic residues" evidence="1">
    <location>
        <begin position="437"/>
        <end position="454"/>
    </location>
</feature>
<dbReference type="Proteomes" id="UP000276776">
    <property type="component" value="Unassembled WGS sequence"/>
</dbReference>
<evidence type="ECO:0000313" key="3">
    <source>
        <dbReference type="Proteomes" id="UP000276776"/>
    </source>
</evidence>
<dbReference type="WBParaSite" id="TCLT_0000798401-mRNA-1">
    <property type="protein sequence ID" value="TCLT_0000798401-mRNA-1"/>
    <property type="gene ID" value="TCLT_0000798401"/>
</dbReference>
<reference evidence="2 3" key="2">
    <citation type="submission" date="2018-11" db="EMBL/GenBank/DDBJ databases">
        <authorList>
            <consortium name="Pathogen Informatics"/>
        </authorList>
    </citation>
    <scope>NUCLEOTIDE SEQUENCE [LARGE SCALE GENOMIC DNA]</scope>
</reference>
<dbReference type="AlphaFoldDB" id="A0A0N5D4S6"/>
<feature type="region of interest" description="Disordered" evidence="1">
    <location>
        <begin position="436"/>
        <end position="463"/>
    </location>
</feature>
<keyword evidence="3" id="KW-1185">Reference proteome</keyword>
<reference evidence="4" key="1">
    <citation type="submission" date="2017-02" db="UniProtKB">
        <authorList>
            <consortium name="WormBaseParasite"/>
        </authorList>
    </citation>
    <scope>IDENTIFICATION</scope>
</reference>
<gene>
    <name evidence="2" type="ORF">TCLT_LOCUS7973</name>
</gene>
<evidence type="ECO:0000313" key="4">
    <source>
        <dbReference type="WBParaSite" id="TCLT_0000798401-mRNA-1"/>
    </source>
</evidence>
<proteinExistence type="predicted"/>
<evidence type="ECO:0000313" key="2">
    <source>
        <dbReference type="EMBL" id="VDN05485.1"/>
    </source>
</evidence>
<accession>A0A0N5D4S6</accession>
<dbReference type="EMBL" id="UYYF01004565">
    <property type="protein sequence ID" value="VDN05485.1"/>
    <property type="molecule type" value="Genomic_DNA"/>
</dbReference>
<organism evidence="4">
    <name type="scientific">Thelazia callipaeda</name>
    <name type="common">Oriental eyeworm</name>
    <name type="synonym">Parasitic nematode</name>
    <dbReference type="NCBI Taxonomy" id="103827"/>
    <lineage>
        <taxon>Eukaryota</taxon>
        <taxon>Metazoa</taxon>
        <taxon>Ecdysozoa</taxon>
        <taxon>Nematoda</taxon>
        <taxon>Chromadorea</taxon>
        <taxon>Rhabditida</taxon>
        <taxon>Spirurina</taxon>
        <taxon>Spiruromorpha</taxon>
        <taxon>Thelazioidea</taxon>
        <taxon>Thelaziidae</taxon>
        <taxon>Thelazia</taxon>
    </lineage>
</organism>
<sequence>MKRRSVTFTDSPPEVINSRESLDNIFAPLSHFWLSLSRLDHGNNNKERTVGNKCSQHLERCYFSRSVPDLNKKLHYMSLLPRSHTKNVSGNRVEKNNLQLKHRSNTVYLSTADFGTPLRMQNSWKQVAESICNADRSRKSDEGEFCLQERKQENSCIPLSGEDQNITVVVESFSDNITDNDSDVCNTYSFIVNQKHEDSTTDKKETSLECNGAKHAAYVGDKDSSYITSKQKYAINSGKGKNRAEIDHRTVTREFLQRHRSRHLLDYKKLEMATRNGTALSTANKNWSWNNVDRVSGYGYSSLNKLSQQKSLHRHHSTNGINKLFSITRSSVIKNMRITYEWRHSKIYSKGQQRIVDGEFILCFFSEMAKHIAECLEQFNTVLDKVLQARQLVNITFLIPYRLKNEKMFLETSPDLPVDDRETMLRLLNQAMRTGRKRMECSDDRYDPDGRHSESPNSLLGQR</sequence>
<dbReference type="OrthoDB" id="5876170at2759"/>
<name>A0A0N5D4S6_THECL</name>
<evidence type="ECO:0000256" key="1">
    <source>
        <dbReference type="SAM" id="MobiDB-lite"/>
    </source>
</evidence>
<protein>
    <submittedName>
        <fullName evidence="4">Costars domain-containing protein</fullName>
    </submittedName>
</protein>